<organism evidence="10 11">
    <name type="scientific">Genlisea aurea</name>
    <dbReference type="NCBI Taxonomy" id="192259"/>
    <lineage>
        <taxon>Eukaryota</taxon>
        <taxon>Viridiplantae</taxon>
        <taxon>Streptophyta</taxon>
        <taxon>Embryophyta</taxon>
        <taxon>Tracheophyta</taxon>
        <taxon>Spermatophyta</taxon>
        <taxon>Magnoliopsida</taxon>
        <taxon>eudicotyledons</taxon>
        <taxon>Gunneridae</taxon>
        <taxon>Pentapetalae</taxon>
        <taxon>asterids</taxon>
        <taxon>lamiids</taxon>
        <taxon>Lamiales</taxon>
        <taxon>Lentibulariaceae</taxon>
        <taxon>Genlisea</taxon>
    </lineage>
</organism>
<dbReference type="Gene3D" id="2.160.20.10">
    <property type="entry name" value="Single-stranded right-handed beta-helix, Pectin lyase-like"/>
    <property type="match status" value="1"/>
</dbReference>
<dbReference type="Pfam" id="PF00295">
    <property type="entry name" value="Glyco_hydro_28"/>
    <property type="match status" value="1"/>
</dbReference>
<evidence type="ECO:0000256" key="4">
    <source>
        <dbReference type="ARBA" id="ARBA00022525"/>
    </source>
</evidence>
<dbReference type="Proteomes" id="UP000015453">
    <property type="component" value="Unassembled WGS sequence"/>
</dbReference>
<comment type="subcellular location">
    <subcellularLocation>
        <location evidence="1">Secreted</location>
        <location evidence="1">Cell wall</location>
    </subcellularLocation>
</comment>
<comment type="caution">
    <text evidence="10">The sequence shown here is derived from an EMBL/GenBank/DDBJ whole genome shotgun (WGS) entry which is preliminary data.</text>
</comment>
<keyword evidence="5 9" id="KW-0378">Hydrolase</keyword>
<keyword evidence="4" id="KW-0964">Secreted</keyword>
<proteinExistence type="inferred from homology"/>
<evidence type="ECO:0000256" key="5">
    <source>
        <dbReference type="ARBA" id="ARBA00022801"/>
    </source>
</evidence>
<evidence type="ECO:0000256" key="2">
    <source>
        <dbReference type="ARBA" id="ARBA00008834"/>
    </source>
</evidence>
<dbReference type="PANTHER" id="PTHR31375">
    <property type="match status" value="1"/>
</dbReference>
<evidence type="ECO:0000256" key="9">
    <source>
        <dbReference type="RuleBase" id="RU361169"/>
    </source>
</evidence>
<feature type="active site" evidence="8">
    <location>
        <position position="100"/>
    </location>
</feature>
<dbReference type="AlphaFoldDB" id="S8BZC9"/>
<keyword evidence="7" id="KW-0961">Cell wall biogenesis/degradation</keyword>
<dbReference type="SMART" id="SM00710">
    <property type="entry name" value="PbH1"/>
    <property type="match status" value="7"/>
</dbReference>
<keyword evidence="11" id="KW-1185">Reference proteome</keyword>
<evidence type="ECO:0000313" key="10">
    <source>
        <dbReference type="EMBL" id="EPS57526.1"/>
    </source>
</evidence>
<dbReference type="InterPro" id="IPR000743">
    <property type="entry name" value="Glyco_hydro_28"/>
</dbReference>
<reference evidence="10 11" key="1">
    <citation type="journal article" date="2013" name="BMC Genomics">
        <title>The miniature genome of a carnivorous plant Genlisea aurea contains a low number of genes and short non-coding sequences.</title>
        <authorList>
            <person name="Leushkin E.V."/>
            <person name="Sutormin R.A."/>
            <person name="Nabieva E.R."/>
            <person name="Penin A.A."/>
            <person name="Kondrashov A.S."/>
            <person name="Logacheva M.D."/>
        </authorList>
    </citation>
    <scope>NUCLEOTIDE SEQUENCE [LARGE SCALE GENOMIC DNA]</scope>
</reference>
<dbReference type="EMBL" id="AUSU01010135">
    <property type="protein sequence ID" value="EPS57526.1"/>
    <property type="molecule type" value="Genomic_DNA"/>
</dbReference>
<evidence type="ECO:0000256" key="8">
    <source>
        <dbReference type="PROSITE-ProRule" id="PRU10052"/>
    </source>
</evidence>
<dbReference type="OrthoDB" id="187139at2759"/>
<dbReference type="GO" id="GO:0005975">
    <property type="term" value="P:carbohydrate metabolic process"/>
    <property type="evidence" value="ECO:0007669"/>
    <property type="project" value="InterPro"/>
</dbReference>
<dbReference type="PROSITE" id="PS00502">
    <property type="entry name" value="POLYGALACTURONASE"/>
    <property type="match status" value="1"/>
</dbReference>
<keyword evidence="3" id="KW-0134">Cell wall</keyword>
<sequence>CEFFVQTMKFGFVTNSRIQNIRSVNSKGVHMDLFGCENVNVTHVTITAPGDSPNTDGIKIGTSKGILVYHSTISTGDDCVAVIRGSHDVDVYRVICGPGHGISIGSIGWGSHEYVDGVTVRGCSFTGTTNGVRIKTRLTSVYSQVSNVVFENLIMKDVKNPILIDQVYCPNKTPCKGNSNVQVEGVTFQNIHGTSATKSAVTLMCSPIVPCRNITLSNINLAYTGGEGKAISTCKNAEGAAYGKVLPGGCF</sequence>
<evidence type="ECO:0000256" key="7">
    <source>
        <dbReference type="ARBA" id="ARBA00023316"/>
    </source>
</evidence>
<accession>S8BZC9</accession>
<name>S8BZC9_9LAMI</name>
<feature type="non-terminal residue" evidence="10">
    <location>
        <position position="1"/>
    </location>
</feature>
<evidence type="ECO:0000256" key="1">
    <source>
        <dbReference type="ARBA" id="ARBA00004191"/>
    </source>
</evidence>
<comment type="similarity">
    <text evidence="2 9">Belongs to the glycosyl hydrolase 28 family.</text>
</comment>
<evidence type="ECO:0000256" key="6">
    <source>
        <dbReference type="ARBA" id="ARBA00023295"/>
    </source>
</evidence>
<gene>
    <name evidence="10" type="ORF">M569_17291</name>
</gene>
<protein>
    <recommendedName>
        <fullName evidence="12">Polygalacturonase</fullName>
    </recommendedName>
</protein>
<evidence type="ECO:0000313" key="11">
    <source>
        <dbReference type="Proteomes" id="UP000015453"/>
    </source>
</evidence>
<evidence type="ECO:0000256" key="3">
    <source>
        <dbReference type="ARBA" id="ARBA00022512"/>
    </source>
</evidence>
<dbReference type="GO" id="GO:0004650">
    <property type="term" value="F:polygalacturonase activity"/>
    <property type="evidence" value="ECO:0007669"/>
    <property type="project" value="InterPro"/>
</dbReference>
<dbReference type="InterPro" id="IPR006626">
    <property type="entry name" value="PbH1"/>
</dbReference>
<evidence type="ECO:0008006" key="12">
    <source>
        <dbReference type="Google" id="ProtNLM"/>
    </source>
</evidence>
<keyword evidence="6 9" id="KW-0326">Glycosidase</keyword>
<dbReference type="InterPro" id="IPR011050">
    <property type="entry name" value="Pectin_lyase_fold/virulence"/>
</dbReference>
<dbReference type="SUPFAM" id="SSF51126">
    <property type="entry name" value="Pectin lyase-like"/>
    <property type="match status" value="1"/>
</dbReference>
<dbReference type="InterPro" id="IPR012334">
    <property type="entry name" value="Pectin_lyas_fold"/>
</dbReference>
<dbReference type="GO" id="GO:0071555">
    <property type="term" value="P:cell wall organization"/>
    <property type="evidence" value="ECO:0007669"/>
    <property type="project" value="UniProtKB-KW"/>
</dbReference>